<dbReference type="CDD" id="cd00071">
    <property type="entry name" value="GMPK"/>
    <property type="match status" value="1"/>
</dbReference>
<dbReference type="HAMAP" id="MF_00328">
    <property type="entry name" value="Guanylate_kinase"/>
    <property type="match status" value="1"/>
</dbReference>
<organism evidence="15 16">
    <name type="scientific">Lucifera butyrica</name>
    <dbReference type="NCBI Taxonomy" id="1351585"/>
    <lineage>
        <taxon>Bacteria</taxon>
        <taxon>Bacillati</taxon>
        <taxon>Bacillota</taxon>
        <taxon>Negativicutes</taxon>
        <taxon>Veillonellales</taxon>
        <taxon>Veillonellaceae</taxon>
        <taxon>Lucifera</taxon>
    </lineage>
</organism>
<dbReference type="InterPro" id="IPR017665">
    <property type="entry name" value="Guanylate_kinase"/>
</dbReference>
<gene>
    <name evidence="13" type="primary">gmk</name>
    <name evidence="15" type="ORF">LUCI_3218</name>
</gene>
<evidence type="ECO:0000256" key="11">
    <source>
        <dbReference type="ARBA" id="ARBA00030128"/>
    </source>
</evidence>
<dbReference type="Pfam" id="PF00625">
    <property type="entry name" value="Guanylate_kin"/>
    <property type="match status" value="1"/>
</dbReference>
<dbReference type="GO" id="GO:0005524">
    <property type="term" value="F:ATP binding"/>
    <property type="evidence" value="ECO:0007669"/>
    <property type="project" value="UniProtKB-UniRule"/>
</dbReference>
<comment type="similarity">
    <text evidence="3 13">Belongs to the guanylate kinase family.</text>
</comment>
<keyword evidence="6 13" id="KW-0963">Cytoplasm</keyword>
<evidence type="ECO:0000256" key="1">
    <source>
        <dbReference type="ARBA" id="ARBA00003531"/>
    </source>
</evidence>
<dbReference type="PROSITE" id="PS00856">
    <property type="entry name" value="GUANYLATE_KINASE_1"/>
    <property type="match status" value="1"/>
</dbReference>
<dbReference type="InterPro" id="IPR020590">
    <property type="entry name" value="Guanylate_kinase_CS"/>
</dbReference>
<evidence type="ECO:0000256" key="5">
    <source>
        <dbReference type="ARBA" id="ARBA00016296"/>
    </source>
</evidence>
<evidence type="ECO:0000256" key="6">
    <source>
        <dbReference type="ARBA" id="ARBA00022490"/>
    </source>
</evidence>
<proteinExistence type="inferred from homology"/>
<dbReference type="InterPro" id="IPR008144">
    <property type="entry name" value="Guanylate_kin-like_dom"/>
</dbReference>
<dbReference type="Gene3D" id="3.30.63.10">
    <property type="entry name" value="Guanylate Kinase phosphate binding domain"/>
    <property type="match status" value="1"/>
</dbReference>
<name>A0A498RD07_9FIRM</name>
<evidence type="ECO:0000256" key="4">
    <source>
        <dbReference type="ARBA" id="ARBA00012961"/>
    </source>
</evidence>
<feature type="binding site" evidence="13">
    <location>
        <begin position="12"/>
        <end position="19"/>
    </location>
    <ligand>
        <name>ATP</name>
        <dbReference type="ChEBI" id="CHEBI:30616"/>
    </ligand>
</feature>
<comment type="function">
    <text evidence="1 13">Essential for recycling GMP and indirectly, cGMP.</text>
</comment>
<evidence type="ECO:0000259" key="14">
    <source>
        <dbReference type="PROSITE" id="PS50052"/>
    </source>
</evidence>
<comment type="catalytic activity">
    <reaction evidence="12 13">
        <text>GMP + ATP = GDP + ADP</text>
        <dbReference type="Rhea" id="RHEA:20780"/>
        <dbReference type="ChEBI" id="CHEBI:30616"/>
        <dbReference type="ChEBI" id="CHEBI:58115"/>
        <dbReference type="ChEBI" id="CHEBI:58189"/>
        <dbReference type="ChEBI" id="CHEBI:456216"/>
        <dbReference type="EC" id="2.7.4.8"/>
    </reaction>
</comment>
<dbReference type="PANTHER" id="PTHR23117:SF13">
    <property type="entry name" value="GUANYLATE KINASE"/>
    <property type="match status" value="1"/>
</dbReference>
<dbReference type="SMART" id="SM00072">
    <property type="entry name" value="GuKc"/>
    <property type="match status" value="1"/>
</dbReference>
<feature type="domain" description="Guanylate kinase-like" evidence="14">
    <location>
        <begin position="5"/>
        <end position="183"/>
    </location>
</feature>
<sequence length="204" mass="23193">MTQQGILIVLSGPSGTGKGTICKELLRSHPELHYSISATTRSPRQGEVDGINYWFMSHGEFQSMVAEDQLLEWAEVYGNYYGTPRRYVMELLEAGKDVILEIDTQGAMQVKHKFPEGIFIYIIPPSLDELAERIYKRGTETPDAIRKRLSNVTAELSCAHEYHYVVVNDEVPRAVHTVESIITAEKCRIERNLDLINKILRLVD</sequence>
<dbReference type="GO" id="GO:0005829">
    <property type="term" value="C:cytosol"/>
    <property type="evidence" value="ECO:0007669"/>
    <property type="project" value="TreeGrafter"/>
</dbReference>
<dbReference type="EMBL" id="UPPP01000083">
    <property type="protein sequence ID" value="VBB07953.1"/>
    <property type="molecule type" value="Genomic_DNA"/>
</dbReference>
<dbReference type="Proteomes" id="UP000277811">
    <property type="component" value="Unassembled WGS sequence"/>
</dbReference>
<keyword evidence="16" id="KW-1185">Reference proteome</keyword>
<dbReference type="SUPFAM" id="SSF52540">
    <property type="entry name" value="P-loop containing nucleoside triphosphate hydrolases"/>
    <property type="match status" value="1"/>
</dbReference>
<evidence type="ECO:0000313" key="15">
    <source>
        <dbReference type="EMBL" id="VBB07953.1"/>
    </source>
</evidence>
<dbReference type="InterPro" id="IPR008145">
    <property type="entry name" value="GK/Ca_channel_bsu"/>
</dbReference>
<evidence type="ECO:0000256" key="13">
    <source>
        <dbReference type="HAMAP-Rule" id="MF_00328"/>
    </source>
</evidence>
<evidence type="ECO:0000256" key="9">
    <source>
        <dbReference type="ARBA" id="ARBA00022777"/>
    </source>
</evidence>
<dbReference type="InterPro" id="IPR027417">
    <property type="entry name" value="P-loop_NTPase"/>
</dbReference>
<reference evidence="15 16" key="1">
    <citation type="submission" date="2018-06" db="EMBL/GenBank/DDBJ databases">
        <authorList>
            <person name="Strepis N."/>
        </authorList>
    </citation>
    <scope>NUCLEOTIDE SEQUENCE [LARGE SCALE GENOMIC DNA]</scope>
    <source>
        <strain evidence="15">LUCI</strain>
    </source>
</reference>
<evidence type="ECO:0000256" key="7">
    <source>
        <dbReference type="ARBA" id="ARBA00022679"/>
    </source>
</evidence>
<protein>
    <recommendedName>
        <fullName evidence="5 13">Guanylate kinase</fullName>
        <ecNumber evidence="4 13">2.7.4.8</ecNumber>
    </recommendedName>
    <alternativeName>
        <fullName evidence="11 13">GMP kinase</fullName>
    </alternativeName>
</protein>
<dbReference type="Gene3D" id="3.40.50.300">
    <property type="entry name" value="P-loop containing nucleotide triphosphate hydrolases"/>
    <property type="match status" value="2"/>
</dbReference>
<dbReference type="GO" id="GO:0004385">
    <property type="term" value="F:GMP kinase activity"/>
    <property type="evidence" value="ECO:0007669"/>
    <property type="project" value="UniProtKB-UniRule"/>
</dbReference>
<dbReference type="PANTHER" id="PTHR23117">
    <property type="entry name" value="GUANYLATE KINASE-RELATED"/>
    <property type="match status" value="1"/>
</dbReference>
<comment type="subcellular location">
    <subcellularLocation>
        <location evidence="2 13">Cytoplasm</location>
    </subcellularLocation>
</comment>
<dbReference type="NCBIfam" id="TIGR03263">
    <property type="entry name" value="guanyl_kin"/>
    <property type="match status" value="1"/>
</dbReference>
<accession>A0A498RD07</accession>
<evidence type="ECO:0000256" key="8">
    <source>
        <dbReference type="ARBA" id="ARBA00022741"/>
    </source>
</evidence>
<evidence type="ECO:0000256" key="10">
    <source>
        <dbReference type="ARBA" id="ARBA00022840"/>
    </source>
</evidence>
<dbReference type="EC" id="2.7.4.8" evidence="4 13"/>
<dbReference type="PROSITE" id="PS50052">
    <property type="entry name" value="GUANYLATE_KINASE_2"/>
    <property type="match status" value="1"/>
</dbReference>
<evidence type="ECO:0000256" key="12">
    <source>
        <dbReference type="ARBA" id="ARBA00048594"/>
    </source>
</evidence>
<dbReference type="OrthoDB" id="9808150at2"/>
<dbReference type="AlphaFoldDB" id="A0A498RD07"/>
<keyword evidence="7 13" id="KW-0808">Transferase</keyword>
<keyword evidence="9 13" id="KW-0418">Kinase</keyword>
<keyword evidence="8 13" id="KW-0547">Nucleotide-binding</keyword>
<evidence type="ECO:0000256" key="2">
    <source>
        <dbReference type="ARBA" id="ARBA00004496"/>
    </source>
</evidence>
<evidence type="ECO:0000313" key="16">
    <source>
        <dbReference type="Proteomes" id="UP000277811"/>
    </source>
</evidence>
<keyword evidence="10 13" id="KW-0067">ATP-binding</keyword>
<dbReference type="FunFam" id="3.30.63.10:FF:000002">
    <property type="entry name" value="Guanylate kinase 1"/>
    <property type="match status" value="1"/>
</dbReference>
<dbReference type="RefSeq" id="WP_122628873.1">
    <property type="nucleotide sequence ID" value="NZ_UPPP01000083.1"/>
</dbReference>
<evidence type="ECO:0000256" key="3">
    <source>
        <dbReference type="ARBA" id="ARBA00005790"/>
    </source>
</evidence>
<dbReference type="FunFam" id="3.40.50.300:FF:000855">
    <property type="entry name" value="Guanylate kinase"/>
    <property type="match status" value="1"/>
</dbReference>